<gene>
    <name evidence="2" type="ORF">ZHAS_00004486</name>
</gene>
<evidence type="ECO:0000313" key="2">
    <source>
        <dbReference type="EMBL" id="KFB37266.1"/>
    </source>
</evidence>
<feature type="compositionally biased region" description="Basic residues" evidence="1">
    <location>
        <begin position="180"/>
        <end position="189"/>
    </location>
</feature>
<reference evidence="3" key="2">
    <citation type="submission" date="2020-05" db="UniProtKB">
        <authorList>
            <consortium name="EnsemblMetazoa"/>
        </authorList>
    </citation>
    <scope>IDENTIFICATION</scope>
</reference>
<organism evidence="2">
    <name type="scientific">Anopheles sinensis</name>
    <name type="common">Mosquito</name>
    <dbReference type="NCBI Taxonomy" id="74873"/>
    <lineage>
        <taxon>Eukaryota</taxon>
        <taxon>Metazoa</taxon>
        <taxon>Ecdysozoa</taxon>
        <taxon>Arthropoda</taxon>
        <taxon>Hexapoda</taxon>
        <taxon>Insecta</taxon>
        <taxon>Pterygota</taxon>
        <taxon>Neoptera</taxon>
        <taxon>Endopterygota</taxon>
        <taxon>Diptera</taxon>
        <taxon>Nematocera</taxon>
        <taxon>Culicoidea</taxon>
        <taxon>Culicidae</taxon>
        <taxon>Anophelinae</taxon>
        <taxon>Anopheles</taxon>
    </lineage>
</organism>
<dbReference type="OrthoDB" id="10679193at2759"/>
<evidence type="ECO:0000313" key="3">
    <source>
        <dbReference type="EnsemblMetazoa" id="ASIC004486-PA"/>
    </source>
</evidence>
<dbReference type="AlphaFoldDB" id="A0A084VH22"/>
<evidence type="ECO:0000256" key="1">
    <source>
        <dbReference type="SAM" id="MobiDB-lite"/>
    </source>
</evidence>
<dbReference type="Proteomes" id="UP000030765">
    <property type="component" value="Unassembled WGS sequence"/>
</dbReference>
<feature type="region of interest" description="Disordered" evidence="1">
    <location>
        <begin position="128"/>
        <end position="226"/>
    </location>
</feature>
<proteinExistence type="predicted"/>
<dbReference type="VEuPathDB" id="VectorBase:ASIC004486"/>
<protein>
    <submittedName>
        <fullName evidence="2 3">Uncharacterized protein</fullName>
    </submittedName>
</protein>
<name>A0A084VH22_ANOSI</name>
<dbReference type="EnsemblMetazoa" id="ASIC004486-RA">
    <property type="protein sequence ID" value="ASIC004486-PA"/>
    <property type="gene ID" value="ASIC004486"/>
</dbReference>
<reference evidence="2 4" key="1">
    <citation type="journal article" date="2014" name="BMC Genomics">
        <title>Genome sequence of Anopheles sinensis provides insight into genetics basis of mosquito competence for malaria parasites.</title>
        <authorList>
            <person name="Zhou D."/>
            <person name="Zhang D."/>
            <person name="Ding G."/>
            <person name="Shi L."/>
            <person name="Hou Q."/>
            <person name="Ye Y."/>
            <person name="Xu Y."/>
            <person name="Zhou H."/>
            <person name="Xiong C."/>
            <person name="Li S."/>
            <person name="Yu J."/>
            <person name="Hong S."/>
            <person name="Yu X."/>
            <person name="Zou P."/>
            <person name="Chen C."/>
            <person name="Chang X."/>
            <person name="Wang W."/>
            <person name="Lv Y."/>
            <person name="Sun Y."/>
            <person name="Ma L."/>
            <person name="Shen B."/>
            <person name="Zhu C."/>
        </authorList>
    </citation>
    <scope>NUCLEOTIDE SEQUENCE [LARGE SCALE GENOMIC DNA]</scope>
</reference>
<keyword evidence="4" id="KW-1185">Reference proteome</keyword>
<sequence>MIHHIVVSDTMTYCFCGRGVFRPWIPAVPVAVTTSFIPCRLAPYYIYPGINIHPSMAPGETLRAPGVHPGPNQNDMQQIYTQVWVMQTLSAQSVVMLDGINLPCNQPRIGQMPSMQTGLVPTVIPTVGPAPMQPPKMQSRVNPSMRMPPPMQARTQSRFIQPERMPPPMQSGVNPVGNRPRSRHPRVRQAPRTQSGLITPLRMLPPIQPPRMQESGVPQVRMPPPM</sequence>
<evidence type="ECO:0000313" key="4">
    <source>
        <dbReference type="Proteomes" id="UP000030765"/>
    </source>
</evidence>
<dbReference type="EMBL" id="ATLV01013124">
    <property type="status" value="NOT_ANNOTATED_CDS"/>
    <property type="molecule type" value="Genomic_DNA"/>
</dbReference>
<accession>A0A084VH22</accession>
<dbReference type="EMBL" id="KE524840">
    <property type="protein sequence ID" value="KFB37266.1"/>
    <property type="molecule type" value="Genomic_DNA"/>
</dbReference>